<dbReference type="AlphaFoldDB" id="A1UT46"/>
<gene>
    <name evidence="1" type="ordered locus">BARBAKC583_0862</name>
</gene>
<dbReference type="KEGG" id="bbk:BARBAKC583_0862"/>
<dbReference type="HOGENOM" id="CLU_3305337_0_0_5"/>
<evidence type="ECO:0000313" key="2">
    <source>
        <dbReference type="Proteomes" id="UP000000643"/>
    </source>
</evidence>
<dbReference type="Proteomes" id="UP000000643">
    <property type="component" value="Chromosome"/>
</dbReference>
<dbReference type="EMBL" id="CP000524">
    <property type="protein sequence ID" value="ABM45679.1"/>
    <property type="molecule type" value="Genomic_DNA"/>
</dbReference>
<name>A1UT46_BARBK</name>
<accession>A1UT46</accession>
<evidence type="ECO:0000313" key="1">
    <source>
        <dbReference type="EMBL" id="ABM45679.1"/>
    </source>
</evidence>
<sequence length="39" mass="4522">MSILFRQINQNFKHLFCLSLAVSLIGDFINRDDKAIKVL</sequence>
<dbReference type="STRING" id="360095.BARBAKC583_0862"/>
<organism evidence="1 2">
    <name type="scientific">Bartonella bacilliformis (strain ATCC 35685 / KC583 / Herrer 020/F12,63)</name>
    <dbReference type="NCBI Taxonomy" id="360095"/>
    <lineage>
        <taxon>Bacteria</taxon>
        <taxon>Pseudomonadati</taxon>
        <taxon>Pseudomonadota</taxon>
        <taxon>Alphaproteobacteria</taxon>
        <taxon>Hyphomicrobiales</taxon>
        <taxon>Bartonellaceae</taxon>
        <taxon>Bartonella</taxon>
    </lineage>
</organism>
<reference evidence="1 2" key="1">
    <citation type="submission" date="2006-12" db="EMBL/GenBank/DDBJ databases">
        <authorList>
            <person name="Hendrix L."/>
            <person name="Mohamoud Y."/>
            <person name="Radune D."/>
            <person name="Shvartsbeyn A."/>
            <person name="Daugherty S."/>
            <person name="Dodson R."/>
            <person name="Durkin A.S."/>
            <person name="Harkins D."/>
            <person name="Huot H."/>
            <person name="Kothari S.P."/>
            <person name="Madupu R."/>
            <person name="Li J."/>
            <person name="Nelson W.C."/>
            <person name="Shrivastava S."/>
            <person name="Giglio M.G."/>
            <person name="Haft D."/>
            <person name="Selengut J."/>
            <person name="Fraser-Ligget C."/>
            <person name="Seshadri R."/>
        </authorList>
    </citation>
    <scope>NUCLEOTIDE SEQUENCE [LARGE SCALE GENOMIC DNA]</scope>
    <source>
        <strain evidence="2">ATCC 35685 / NCTC 12138 / KC583</strain>
    </source>
</reference>
<protein>
    <submittedName>
        <fullName evidence="1">Uncharacterized protein</fullName>
    </submittedName>
</protein>
<proteinExistence type="predicted"/>